<dbReference type="Proteomes" id="UP000193067">
    <property type="component" value="Unassembled WGS sequence"/>
</dbReference>
<accession>A0A1Y2ITV3</accession>
<reference evidence="1 2" key="1">
    <citation type="journal article" date="2015" name="Biotechnol. Biofuels">
        <title>Enhanced degradation of softwood versus hardwood by the white-rot fungus Pycnoporus coccineus.</title>
        <authorList>
            <person name="Couturier M."/>
            <person name="Navarro D."/>
            <person name="Chevret D."/>
            <person name="Henrissat B."/>
            <person name="Piumi F."/>
            <person name="Ruiz-Duenas F.J."/>
            <person name="Martinez A.T."/>
            <person name="Grigoriev I.V."/>
            <person name="Riley R."/>
            <person name="Lipzen A."/>
            <person name="Berrin J.G."/>
            <person name="Master E.R."/>
            <person name="Rosso M.N."/>
        </authorList>
    </citation>
    <scope>NUCLEOTIDE SEQUENCE [LARGE SCALE GENOMIC DNA]</scope>
    <source>
        <strain evidence="1 2">BRFM310</strain>
    </source>
</reference>
<protein>
    <submittedName>
        <fullName evidence="1">Uncharacterized protein</fullName>
    </submittedName>
</protein>
<organism evidence="1 2">
    <name type="scientific">Trametes coccinea (strain BRFM310)</name>
    <name type="common">Pycnoporus coccineus</name>
    <dbReference type="NCBI Taxonomy" id="1353009"/>
    <lineage>
        <taxon>Eukaryota</taxon>
        <taxon>Fungi</taxon>
        <taxon>Dikarya</taxon>
        <taxon>Basidiomycota</taxon>
        <taxon>Agaricomycotina</taxon>
        <taxon>Agaricomycetes</taxon>
        <taxon>Polyporales</taxon>
        <taxon>Polyporaceae</taxon>
        <taxon>Trametes</taxon>
    </lineage>
</organism>
<proteinExistence type="predicted"/>
<keyword evidence="2" id="KW-1185">Reference proteome</keyword>
<dbReference type="EMBL" id="KZ084096">
    <property type="protein sequence ID" value="OSD04565.1"/>
    <property type="molecule type" value="Genomic_DNA"/>
</dbReference>
<dbReference type="AlphaFoldDB" id="A0A1Y2ITV3"/>
<evidence type="ECO:0000313" key="1">
    <source>
        <dbReference type="EMBL" id="OSD04565.1"/>
    </source>
</evidence>
<gene>
    <name evidence="1" type="ORF">PYCCODRAFT_109653</name>
</gene>
<sequence>MLIAWNRGHTPTGGGGGLPLRSMPCAATWALPLRGRCSLPALPEWHRHACGRCMVRLQRRAEGGEVSTYGTARYDARAGVPLSVFVHCIAGCPLSTRVVLRAEKVLLRDSTPLPQEDMRRGRSFEAAAAGHMRFTHRPYRTHPGAPSVLGSCLAPQPQRCKGMQDASCIRSVPAADRIPSTLTYKSHTVWSSCSDGGAA</sequence>
<evidence type="ECO:0000313" key="2">
    <source>
        <dbReference type="Proteomes" id="UP000193067"/>
    </source>
</evidence>
<name>A0A1Y2ITV3_TRAC3</name>